<proteinExistence type="predicted"/>
<feature type="transmembrane region" description="Helical" evidence="1">
    <location>
        <begin position="82"/>
        <end position="104"/>
    </location>
</feature>
<evidence type="ECO:0000313" key="2">
    <source>
        <dbReference type="EMBL" id="MBO0482195.1"/>
    </source>
</evidence>
<dbReference type="RefSeq" id="WP_206898917.1">
    <property type="nucleotide sequence ID" value="NZ_JAFLWI010000009.1"/>
</dbReference>
<keyword evidence="1" id="KW-0812">Transmembrane</keyword>
<evidence type="ECO:0000313" key="3">
    <source>
        <dbReference type="Proteomes" id="UP000664832"/>
    </source>
</evidence>
<feature type="transmembrane region" description="Helical" evidence="1">
    <location>
        <begin position="49"/>
        <end position="70"/>
    </location>
</feature>
<comment type="caution">
    <text evidence="2">The sequence shown here is derived from an EMBL/GenBank/DDBJ whole genome shotgun (WGS) entry which is preliminary data.</text>
</comment>
<dbReference type="EMBL" id="JAFLWI010000009">
    <property type="protein sequence ID" value="MBO0482195.1"/>
    <property type="molecule type" value="Genomic_DNA"/>
</dbReference>
<sequence length="107" mass="12766">MIVKMVKIAFLLVVLIFVLLNEQFKKKLYMQKFPPEQIVYAFDKAKRNLILFYVVYVVGFMACLVVMIFINGENWIETSNITLYFLFGLMIRFIVEFLTLRFYLIGK</sequence>
<evidence type="ECO:0000256" key="1">
    <source>
        <dbReference type="SAM" id="Phobius"/>
    </source>
</evidence>
<gene>
    <name evidence="2" type="ORF">JZO71_07675</name>
</gene>
<keyword evidence="1" id="KW-1133">Transmembrane helix</keyword>
<keyword evidence="1" id="KW-0472">Membrane</keyword>
<keyword evidence="3" id="KW-1185">Reference proteome</keyword>
<protein>
    <submittedName>
        <fullName evidence="2">Uncharacterized protein</fullName>
    </submittedName>
</protein>
<reference evidence="2 3" key="1">
    <citation type="submission" date="2021-03" db="EMBL/GenBank/DDBJ databases">
        <title>Enterococcal diversity collection.</title>
        <authorList>
            <person name="Gilmore M.S."/>
            <person name="Schwartzman J."/>
            <person name="Van Tyne D."/>
            <person name="Martin M."/>
            <person name="Earl A.M."/>
            <person name="Manson A.L."/>
            <person name="Straub T."/>
            <person name="Salamzade R."/>
            <person name="Saavedra J."/>
            <person name="Lebreton F."/>
            <person name="Prichula J."/>
            <person name="Schaufler K."/>
            <person name="Gaca A."/>
            <person name="Sgardioli B."/>
            <person name="Wagenaar J."/>
            <person name="Strong T."/>
        </authorList>
    </citation>
    <scope>NUCLEOTIDE SEQUENCE [LARGE SCALE GENOMIC DNA]</scope>
    <source>
        <strain evidence="2 3">MSG2901</strain>
    </source>
</reference>
<dbReference type="Proteomes" id="UP000664832">
    <property type="component" value="Unassembled WGS sequence"/>
</dbReference>
<name>A0ABS3I0F7_9ENTE</name>
<organism evidence="2 3">
    <name type="scientific">Candidatus Enterococcus courvalinii</name>
    <dbReference type="NCBI Taxonomy" id="2815329"/>
    <lineage>
        <taxon>Bacteria</taxon>
        <taxon>Bacillati</taxon>
        <taxon>Bacillota</taxon>
        <taxon>Bacilli</taxon>
        <taxon>Lactobacillales</taxon>
        <taxon>Enterococcaceae</taxon>
        <taxon>Enterococcus</taxon>
    </lineage>
</organism>
<accession>A0ABS3I0F7</accession>